<keyword evidence="10" id="KW-0968">Cytoplasmic vesicle</keyword>
<evidence type="ECO:0000256" key="11">
    <source>
        <dbReference type="SAM" id="Phobius"/>
    </source>
</evidence>
<dbReference type="PANTHER" id="PTHR31937">
    <property type="entry name" value="TRANSMEMBRANE PROTEIN 163"/>
    <property type="match status" value="1"/>
</dbReference>
<dbReference type="PANTHER" id="PTHR31937:SF2">
    <property type="entry name" value="TRANSMEMBRANE PROTEIN 163"/>
    <property type="match status" value="1"/>
</dbReference>
<feature type="domain" description="Cation efflux protein transmembrane" evidence="12">
    <location>
        <begin position="83"/>
        <end position="195"/>
    </location>
</feature>
<reference evidence="13 14" key="1">
    <citation type="submission" date="2018-11" db="EMBL/GenBank/DDBJ databases">
        <title>Trebonia kvetii gen.nov., sp.nov., a novel acidophilic actinobacterium, and proposal of the new actinobacterial family Treboniaceae fam. nov.</title>
        <authorList>
            <person name="Rapoport D."/>
            <person name="Sagova-Mareckova M."/>
            <person name="Sedlacek I."/>
            <person name="Provaznik J."/>
            <person name="Kralova S."/>
            <person name="Pavlinic D."/>
            <person name="Benes V."/>
            <person name="Kopecky J."/>
        </authorList>
    </citation>
    <scope>NUCLEOTIDE SEQUENCE [LARGE SCALE GENOMIC DNA]</scope>
    <source>
        <strain evidence="13 14">15Tr583</strain>
    </source>
</reference>
<dbReference type="InterPro" id="IPR058533">
    <property type="entry name" value="Cation_efflux_TM"/>
</dbReference>
<sequence length="205" mass="21563">MAVVDEQERQSLVRRGFALEWATLGWNVAGIVVLTVSAITARSVALAGFGLDSLIEIGASTVVIWELSGTGTDRQRRGLRLIGCAFAALAVYLLVQSTVVLAVGHHPRHSVSGIIWTAVTAAVMFALAAGKGRTGRALDNPVLVTEGRVTVIDGILAMAVLLGLSLNAVAGWWWADPAAGYVLVYYAAREVREIFSPHEGATAAG</sequence>
<evidence type="ECO:0000256" key="7">
    <source>
        <dbReference type="ARBA" id="ARBA00022989"/>
    </source>
</evidence>
<dbReference type="GO" id="GO:0016020">
    <property type="term" value="C:membrane"/>
    <property type="evidence" value="ECO:0007669"/>
    <property type="project" value="InterPro"/>
</dbReference>
<comment type="similarity">
    <text evidence="3">Belongs to the TMEM163 family.</text>
</comment>
<evidence type="ECO:0000256" key="1">
    <source>
        <dbReference type="ARBA" id="ARBA00004146"/>
    </source>
</evidence>
<evidence type="ECO:0000313" key="13">
    <source>
        <dbReference type="EMBL" id="TVZ00218.1"/>
    </source>
</evidence>
<organism evidence="13 14">
    <name type="scientific">Trebonia kvetii</name>
    <dbReference type="NCBI Taxonomy" id="2480626"/>
    <lineage>
        <taxon>Bacteria</taxon>
        <taxon>Bacillati</taxon>
        <taxon>Actinomycetota</taxon>
        <taxon>Actinomycetes</taxon>
        <taxon>Streptosporangiales</taxon>
        <taxon>Treboniaceae</taxon>
        <taxon>Trebonia</taxon>
    </lineage>
</organism>
<evidence type="ECO:0000256" key="5">
    <source>
        <dbReference type="ARBA" id="ARBA00022753"/>
    </source>
</evidence>
<accession>A0A6P2BMS9</accession>
<evidence type="ECO:0000256" key="9">
    <source>
        <dbReference type="ARBA" id="ARBA00023136"/>
    </source>
</evidence>
<dbReference type="RefSeq" id="WP_145860836.1">
    <property type="nucleotide sequence ID" value="NZ_RPFW01000009.1"/>
</dbReference>
<dbReference type="EMBL" id="RPFW01000009">
    <property type="protein sequence ID" value="TVZ00218.1"/>
    <property type="molecule type" value="Genomic_DNA"/>
</dbReference>
<evidence type="ECO:0000256" key="2">
    <source>
        <dbReference type="ARBA" id="ARBA00004644"/>
    </source>
</evidence>
<name>A0A6P2BMS9_9ACTN</name>
<keyword evidence="5" id="KW-0967">Endosome</keyword>
<dbReference type="GO" id="GO:0031410">
    <property type="term" value="C:cytoplasmic vesicle"/>
    <property type="evidence" value="ECO:0007669"/>
    <property type="project" value="UniProtKB-KW"/>
</dbReference>
<dbReference type="AlphaFoldDB" id="A0A6P2BMS9"/>
<feature type="transmembrane region" description="Helical" evidence="11">
    <location>
        <begin position="110"/>
        <end position="130"/>
    </location>
</feature>
<evidence type="ECO:0000256" key="3">
    <source>
        <dbReference type="ARBA" id="ARBA00008731"/>
    </source>
</evidence>
<proteinExistence type="inferred from homology"/>
<dbReference type="InterPro" id="IPR027469">
    <property type="entry name" value="Cation_efflux_TMD_sf"/>
</dbReference>
<feature type="transmembrane region" description="Helical" evidence="11">
    <location>
        <begin position="151"/>
        <end position="175"/>
    </location>
</feature>
<dbReference type="InterPro" id="IPR026765">
    <property type="entry name" value="Tmem163"/>
</dbReference>
<dbReference type="Pfam" id="PF01545">
    <property type="entry name" value="Cation_efflux"/>
    <property type="match status" value="1"/>
</dbReference>
<evidence type="ECO:0000256" key="4">
    <source>
        <dbReference type="ARBA" id="ARBA00022692"/>
    </source>
</evidence>
<evidence type="ECO:0000313" key="14">
    <source>
        <dbReference type="Proteomes" id="UP000460272"/>
    </source>
</evidence>
<feature type="transmembrane region" description="Helical" evidence="11">
    <location>
        <begin position="79"/>
        <end position="104"/>
    </location>
</feature>
<keyword evidence="4 11" id="KW-0812">Transmembrane</keyword>
<feature type="transmembrane region" description="Helical" evidence="11">
    <location>
        <begin position="45"/>
        <end position="67"/>
    </location>
</feature>
<feature type="transmembrane region" description="Helical" evidence="11">
    <location>
        <begin position="21"/>
        <end position="39"/>
    </location>
</feature>
<comment type="caution">
    <text evidence="13">The sequence shown here is derived from an EMBL/GenBank/DDBJ whole genome shotgun (WGS) entry which is preliminary data.</text>
</comment>
<keyword evidence="9 11" id="KW-0472">Membrane</keyword>
<keyword evidence="6" id="KW-0862">Zinc</keyword>
<dbReference type="Gene3D" id="1.20.1510.10">
    <property type="entry name" value="Cation efflux protein transmembrane domain"/>
    <property type="match status" value="1"/>
</dbReference>
<comment type="subcellular location">
    <subcellularLocation>
        <location evidence="2">Cytoplasmic vesicle</location>
        <location evidence="2">Secretory vesicle</location>
        <location evidence="2">Synaptic vesicle membrane</location>
        <topology evidence="2">Multi-pass membrane protein</topology>
    </subcellularLocation>
    <subcellularLocation>
        <location evidence="1">Early endosome membrane</location>
    </subcellularLocation>
</comment>
<keyword evidence="7 11" id="KW-1133">Transmembrane helix</keyword>
<gene>
    <name evidence="13" type="ORF">EAS64_36785</name>
</gene>
<evidence type="ECO:0000256" key="10">
    <source>
        <dbReference type="ARBA" id="ARBA00023329"/>
    </source>
</evidence>
<protein>
    <submittedName>
        <fullName evidence="13">Cation transporter</fullName>
    </submittedName>
</protein>
<keyword evidence="14" id="KW-1185">Reference proteome</keyword>
<keyword evidence="8" id="KW-0770">Synapse</keyword>
<dbReference type="OrthoDB" id="9805136at2"/>
<evidence type="ECO:0000256" key="6">
    <source>
        <dbReference type="ARBA" id="ARBA00022833"/>
    </source>
</evidence>
<evidence type="ECO:0000259" key="12">
    <source>
        <dbReference type="Pfam" id="PF01545"/>
    </source>
</evidence>
<dbReference type="SUPFAM" id="SSF161111">
    <property type="entry name" value="Cation efflux protein transmembrane domain-like"/>
    <property type="match status" value="1"/>
</dbReference>
<dbReference type="GO" id="GO:0008324">
    <property type="term" value="F:monoatomic cation transmembrane transporter activity"/>
    <property type="evidence" value="ECO:0007669"/>
    <property type="project" value="InterPro"/>
</dbReference>
<evidence type="ECO:0000256" key="8">
    <source>
        <dbReference type="ARBA" id="ARBA00023018"/>
    </source>
</evidence>
<dbReference type="Proteomes" id="UP000460272">
    <property type="component" value="Unassembled WGS sequence"/>
</dbReference>